<dbReference type="PANTHER" id="PTHR33371">
    <property type="entry name" value="INTERMEMBRANE PHOSPHOLIPID TRANSPORT SYSTEM BINDING PROTEIN MLAD-RELATED"/>
    <property type="match status" value="1"/>
</dbReference>
<keyword evidence="2" id="KW-0732">Signal</keyword>
<evidence type="ECO:0000313" key="5">
    <source>
        <dbReference type="Proteomes" id="UP000222056"/>
    </source>
</evidence>
<name>A0A1H6FPU6_THEAL</name>
<dbReference type="Pfam" id="PF02470">
    <property type="entry name" value="MlaD"/>
    <property type="match status" value="1"/>
</dbReference>
<feature type="chain" id="PRO_5013776647" evidence="2">
    <location>
        <begin position="23"/>
        <end position="491"/>
    </location>
</feature>
<dbReference type="OrthoDB" id="5242119at2"/>
<organism evidence="4 5">
    <name type="scientific">Thermoleophilum album</name>
    <dbReference type="NCBI Taxonomy" id="29539"/>
    <lineage>
        <taxon>Bacteria</taxon>
        <taxon>Bacillati</taxon>
        <taxon>Actinomycetota</taxon>
        <taxon>Thermoleophilia</taxon>
        <taxon>Thermoleophilales</taxon>
        <taxon>Thermoleophilaceae</taxon>
        <taxon>Thermoleophilum</taxon>
    </lineage>
</organism>
<feature type="domain" description="Mce/MlaD" evidence="3">
    <location>
        <begin position="30"/>
        <end position="108"/>
    </location>
</feature>
<dbReference type="RefSeq" id="WP_093116753.1">
    <property type="nucleotide sequence ID" value="NZ_FNWJ01000001.1"/>
</dbReference>
<evidence type="ECO:0000259" key="3">
    <source>
        <dbReference type="Pfam" id="PF02470"/>
    </source>
</evidence>
<evidence type="ECO:0000313" key="4">
    <source>
        <dbReference type="EMBL" id="SEH12148.1"/>
    </source>
</evidence>
<dbReference type="InterPro" id="IPR052336">
    <property type="entry name" value="MlaD_Phospholipid_Transporter"/>
</dbReference>
<feature type="region of interest" description="Disordered" evidence="1">
    <location>
        <begin position="425"/>
        <end position="491"/>
    </location>
</feature>
<reference evidence="5" key="1">
    <citation type="submission" date="2016-10" db="EMBL/GenBank/DDBJ databases">
        <authorList>
            <person name="Varghese N."/>
            <person name="Submissions S."/>
        </authorList>
    </citation>
    <scope>NUCLEOTIDE SEQUENCE [LARGE SCALE GENOMIC DNA]</scope>
    <source>
        <strain evidence="5">ATCC 35263</strain>
    </source>
</reference>
<evidence type="ECO:0000256" key="2">
    <source>
        <dbReference type="SAM" id="SignalP"/>
    </source>
</evidence>
<dbReference type="STRING" id="29539.SAMN02745716_0998"/>
<proteinExistence type="predicted"/>
<feature type="signal peptide" evidence="2">
    <location>
        <begin position="1"/>
        <end position="22"/>
    </location>
</feature>
<dbReference type="EMBL" id="FNWJ01000001">
    <property type="protein sequence ID" value="SEH12148.1"/>
    <property type="molecule type" value="Genomic_DNA"/>
</dbReference>
<sequence>MSRRTLAIALLLALAVAVVAVAASSSGDDPYRVRAIFDNAVATVPGEDVKVAGVVVGRIESLDVTPDKKAALVLRIDDRRFTPFRANARCTIRPQSLIGEKFVACDPGTSSAPALRRIERGPGEGQHLLPVSNTSSPVDVDLINNVMRLPFRQRLAIVIDELGTGLAGRGRELNEVIHRANPALRETDQVLAILARQNRTLAQLAEESDRVLAPLARERQRLADFIVQANRTGQATAERRADIRASIAKLPGFLRELRPLMGDLESFVDQATPVASDLRRSGPDVSRVIEQLGPFANASVPAIQSLGEATRRGRPALLRSLDIVRQLGAFGRELDPVSRDLAAVTASLDRTGAIRHVLAFLLYATTSTNGFDSLGHYLRARLLVNVCSDYTAQQFTNCEATFRPIQGSSSASTAAARGGAAAADAASAPTGGNVPPTGSVLGGLLNGDDRASRQRERALQDLRVRAGGPSPALGGSRGEPMLDYLLGGTER</sequence>
<protein>
    <submittedName>
        <fullName evidence="4">Virulence factor Mce family protein</fullName>
    </submittedName>
</protein>
<accession>A0A1H6FPU6</accession>
<gene>
    <name evidence="4" type="ORF">SAMN02745716_0998</name>
</gene>
<dbReference type="InterPro" id="IPR003399">
    <property type="entry name" value="Mce/MlaD"/>
</dbReference>
<dbReference type="Proteomes" id="UP000222056">
    <property type="component" value="Unassembled WGS sequence"/>
</dbReference>
<dbReference type="AlphaFoldDB" id="A0A1H6FPU6"/>
<feature type="compositionally biased region" description="Basic and acidic residues" evidence="1">
    <location>
        <begin position="447"/>
        <end position="464"/>
    </location>
</feature>
<evidence type="ECO:0000256" key="1">
    <source>
        <dbReference type="SAM" id="MobiDB-lite"/>
    </source>
</evidence>
<dbReference type="PANTHER" id="PTHR33371:SF4">
    <property type="entry name" value="INTERMEMBRANE PHOSPHOLIPID TRANSPORT SYSTEM BINDING PROTEIN MLAD"/>
    <property type="match status" value="1"/>
</dbReference>
<keyword evidence="5" id="KW-1185">Reference proteome</keyword>